<dbReference type="PANTHER" id="PTHR42932">
    <property type="entry name" value="GENERAL STRESS PROTEIN 20U"/>
    <property type="match status" value="1"/>
</dbReference>
<dbReference type="InterPro" id="IPR012347">
    <property type="entry name" value="Ferritin-like"/>
</dbReference>
<dbReference type="Proteomes" id="UP000077603">
    <property type="component" value="Chromosome"/>
</dbReference>
<feature type="domain" description="Ferritin/DPS" evidence="3">
    <location>
        <begin position="25"/>
        <end position="162"/>
    </location>
</feature>
<dbReference type="PANTHER" id="PTHR42932:SF3">
    <property type="entry name" value="DNA PROTECTION DURING STARVATION PROTEIN"/>
    <property type="match status" value="1"/>
</dbReference>
<dbReference type="InterPro" id="IPR008331">
    <property type="entry name" value="Ferritin_DPS_dom"/>
</dbReference>
<proteinExistence type="inferred from homology"/>
<dbReference type="InterPro" id="IPR002177">
    <property type="entry name" value="DPS_DNA-bd"/>
</dbReference>
<evidence type="ECO:0000256" key="2">
    <source>
        <dbReference type="RuleBase" id="RU003875"/>
    </source>
</evidence>
<sequence>MRTGAVMNAIDTGLKPKERADVARELSKVLADSYALYLKTHGYHWNVRGPEFFSLHNLLEEQYREIWAALDEIAERIRALGELAPQSAAAFANLTSIKDGDPEKDSAAMLKELVKDHGVVIATARAALDAADEVGDEASVDLMTVRLAAHEKAAWMLRSSLGDR</sequence>
<dbReference type="GO" id="GO:0008199">
    <property type="term" value="F:ferric iron binding"/>
    <property type="evidence" value="ECO:0007669"/>
    <property type="project" value="InterPro"/>
</dbReference>
<dbReference type="STRING" id="588932.DA69_10050"/>
<dbReference type="eggNOG" id="COG0783">
    <property type="taxonomic scope" value="Bacteria"/>
</dbReference>
<protein>
    <submittedName>
        <fullName evidence="4">DNA starvation/stationary phase protection protein</fullName>
    </submittedName>
</protein>
<dbReference type="PRINTS" id="PR01346">
    <property type="entry name" value="HELNAPAPROT"/>
</dbReference>
<dbReference type="SUPFAM" id="SSF47240">
    <property type="entry name" value="Ferritin-like"/>
    <property type="match status" value="1"/>
</dbReference>
<dbReference type="AlphaFoldDB" id="A0A172Y768"/>
<comment type="similarity">
    <text evidence="1 2">Belongs to the Dps family.</text>
</comment>
<dbReference type="Pfam" id="PF00210">
    <property type="entry name" value="Ferritin"/>
    <property type="match status" value="1"/>
</dbReference>
<name>A0A172Y768_9CAUL</name>
<keyword evidence="5" id="KW-1185">Reference proteome</keyword>
<dbReference type="CDD" id="cd01043">
    <property type="entry name" value="DPS"/>
    <property type="match status" value="1"/>
</dbReference>
<dbReference type="Gene3D" id="1.20.1260.10">
    <property type="match status" value="1"/>
</dbReference>
<reference evidence="4 5" key="1">
    <citation type="journal article" date="2014" name="Genome Announc.">
        <title>Genome Sequence of a Promising Hydrogen-Producing Facultative Anaerobic Bacterium, Brevundimonas naejangsanensis Strain B1.</title>
        <authorList>
            <person name="Su H."/>
            <person name="Zhang T."/>
            <person name="Bao M."/>
            <person name="Jiang Y."/>
            <person name="Wang Y."/>
            <person name="Tan T."/>
        </authorList>
    </citation>
    <scope>NUCLEOTIDE SEQUENCE [LARGE SCALE GENOMIC DNA]</scope>
    <source>
        <strain evidence="4 5">B1</strain>
    </source>
</reference>
<dbReference type="GO" id="GO:0016722">
    <property type="term" value="F:oxidoreductase activity, acting on metal ions"/>
    <property type="evidence" value="ECO:0007669"/>
    <property type="project" value="InterPro"/>
</dbReference>
<dbReference type="InterPro" id="IPR009078">
    <property type="entry name" value="Ferritin-like_SF"/>
</dbReference>
<dbReference type="InterPro" id="IPR023188">
    <property type="entry name" value="DPS_DNA-bd_CS"/>
</dbReference>
<evidence type="ECO:0000313" key="4">
    <source>
        <dbReference type="EMBL" id="ANF55063.1"/>
    </source>
</evidence>
<evidence type="ECO:0000259" key="3">
    <source>
        <dbReference type="Pfam" id="PF00210"/>
    </source>
</evidence>
<dbReference type="PIRSF" id="PIRSF005900">
    <property type="entry name" value="Dps"/>
    <property type="match status" value="1"/>
</dbReference>
<gene>
    <name evidence="4" type="ORF">DA69_10050</name>
</gene>
<dbReference type="EMBL" id="CP015614">
    <property type="protein sequence ID" value="ANF55063.1"/>
    <property type="molecule type" value="Genomic_DNA"/>
</dbReference>
<evidence type="ECO:0000256" key="1">
    <source>
        <dbReference type="ARBA" id="ARBA00009497"/>
    </source>
</evidence>
<organism evidence="4 5">
    <name type="scientific">Brevundimonas naejangsanensis</name>
    <dbReference type="NCBI Taxonomy" id="588932"/>
    <lineage>
        <taxon>Bacteria</taxon>
        <taxon>Pseudomonadati</taxon>
        <taxon>Pseudomonadota</taxon>
        <taxon>Alphaproteobacteria</taxon>
        <taxon>Caulobacterales</taxon>
        <taxon>Caulobacteraceae</taxon>
        <taxon>Brevundimonas</taxon>
    </lineage>
</organism>
<dbReference type="KEGG" id="bne:DA69_10050"/>
<evidence type="ECO:0000313" key="5">
    <source>
        <dbReference type="Proteomes" id="UP000077603"/>
    </source>
</evidence>
<dbReference type="PROSITE" id="PS00819">
    <property type="entry name" value="DPS_2"/>
    <property type="match status" value="1"/>
</dbReference>
<dbReference type="PROSITE" id="PS00818">
    <property type="entry name" value="DPS_1"/>
    <property type="match status" value="1"/>
</dbReference>
<accession>A0A172Y768</accession>